<keyword evidence="3" id="KW-1185">Reference proteome</keyword>
<evidence type="ECO:0000313" key="2">
    <source>
        <dbReference type="EMBL" id="TGZ81078.1"/>
    </source>
</evidence>
<feature type="compositionally biased region" description="Polar residues" evidence="1">
    <location>
        <begin position="14"/>
        <end position="29"/>
    </location>
</feature>
<feature type="region of interest" description="Disordered" evidence="1">
    <location>
        <begin position="1"/>
        <end position="33"/>
    </location>
</feature>
<feature type="region of interest" description="Disordered" evidence="1">
    <location>
        <begin position="163"/>
        <end position="196"/>
    </location>
</feature>
<sequence length="212" mass="21804">MASVPIPLAPHSQPDLSSLTPPPESTDSFSDADMDAILRDIQSVTPDTYTGVLGNGETLPNGGSTSKDTHTPIKAGDPTFPDVAGLEQTSNSTESGVLQAHDFDFGWIDKLGAELLNGLKEIIPPFPDNLGGDTGGEIAGESTTSNFLDGGFHLGNTVGNGPFAASASDESHTNVTGHVTEAETSPLSGSNTDQPARTGYIDIDAALKNLLG</sequence>
<evidence type="ECO:0000313" key="3">
    <source>
        <dbReference type="Proteomes" id="UP000298138"/>
    </source>
</evidence>
<gene>
    <name evidence="2" type="ORF">EX30DRAFT_36832</name>
</gene>
<feature type="region of interest" description="Disordered" evidence="1">
    <location>
        <begin position="49"/>
        <end position="74"/>
    </location>
</feature>
<dbReference type="InParanoid" id="A0A4S2MWP6"/>
<dbReference type="AlphaFoldDB" id="A0A4S2MWP6"/>
<organism evidence="2 3">
    <name type="scientific">Ascodesmis nigricans</name>
    <dbReference type="NCBI Taxonomy" id="341454"/>
    <lineage>
        <taxon>Eukaryota</taxon>
        <taxon>Fungi</taxon>
        <taxon>Dikarya</taxon>
        <taxon>Ascomycota</taxon>
        <taxon>Pezizomycotina</taxon>
        <taxon>Pezizomycetes</taxon>
        <taxon>Pezizales</taxon>
        <taxon>Ascodesmidaceae</taxon>
        <taxon>Ascodesmis</taxon>
    </lineage>
</organism>
<name>A0A4S2MWP6_9PEZI</name>
<protein>
    <submittedName>
        <fullName evidence="2">Uncharacterized protein</fullName>
    </submittedName>
</protein>
<proteinExistence type="predicted"/>
<evidence type="ECO:0000256" key="1">
    <source>
        <dbReference type="SAM" id="MobiDB-lite"/>
    </source>
</evidence>
<feature type="compositionally biased region" description="Polar residues" evidence="1">
    <location>
        <begin position="173"/>
        <end position="195"/>
    </location>
</feature>
<reference evidence="2 3" key="1">
    <citation type="submission" date="2019-04" db="EMBL/GenBank/DDBJ databases">
        <title>Comparative genomics and transcriptomics to analyze fruiting body development in filamentous ascomycetes.</title>
        <authorList>
            <consortium name="DOE Joint Genome Institute"/>
            <person name="Lutkenhaus R."/>
            <person name="Traeger S."/>
            <person name="Breuer J."/>
            <person name="Kuo A."/>
            <person name="Lipzen A."/>
            <person name="Pangilinan J."/>
            <person name="Dilworth D."/>
            <person name="Sandor L."/>
            <person name="Poggeler S."/>
            <person name="Barry K."/>
            <person name="Grigoriev I.V."/>
            <person name="Nowrousian M."/>
        </authorList>
    </citation>
    <scope>NUCLEOTIDE SEQUENCE [LARGE SCALE GENOMIC DNA]</scope>
    <source>
        <strain evidence="2 3">CBS 389.68</strain>
    </source>
</reference>
<accession>A0A4S2MWP6</accession>
<dbReference type="EMBL" id="ML220121">
    <property type="protein sequence ID" value="TGZ81078.1"/>
    <property type="molecule type" value="Genomic_DNA"/>
</dbReference>
<dbReference type="Proteomes" id="UP000298138">
    <property type="component" value="Unassembled WGS sequence"/>
</dbReference>